<sequence>MINDERIPRLHVDDRPWLENFARFCIGNKPCVLSKESTADWLARQLWVREDGTPNLDYLRENYGTEVVPVITEDRCNPQEMKLSEFCDYCENPSLAGDSPPQYLKDWHFQKRYLFE</sequence>
<name>A0A2G9U248_TELCI</name>
<dbReference type="AlphaFoldDB" id="A0A2G9U248"/>
<gene>
    <name evidence="2" type="ORF">TELCIR_14065</name>
</gene>
<accession>A0A2G9U248</accession>
<reference evidence="2 3" key="1">
    <citation type="submission" date="2015-09" db="EMBL/GenBank/DDBJ databases">
        <title>Draft genome of the parasitic nematode Teladorsagia circumcincta isolate WARC Sus (inbred).</title>
        <authorList>
            <person name="Mitreva M."/>
        </authorList>
    </citation>
    <scope>NUCLEOTIDE SEQUENCE [LARGE SCALE GENOMIC DNA]</scope>
    <source>
        <strain evidence="2 3">S</strain>
    </source>
</reference>
<dbReference type="InterPro" id="IPR050910">
    <property type="entry name" value="JMJD6_ArgDemeth/LysHydrox"/>
</dbReference>
<comment type="similarity">
    <text evidence="1">Belongs to the JMJD6 family.</text>
</comment>
<dbReference type="OrthoDB" id="203487at2759"/>
<dbReference type="GO" id="GO:0005737">
    <property type="term" value="C:cytoplasm"/>
    <property type="evidence" value="ECO:0007669"/>
    <property type="project" value="TreeGrafter"/>
</dbReference>
<proteinExistence type="inferred from homology"/>
<dbReference type="SUPFAM" id="SSF51197">
    <property type="entry name" value="Clavaminate synthase-like"/>
    <property type="match status" value="1"/>
</dbReference>
<dbReference type="PANTHER" id="PTHR12480">
    <property type="entry name" value="ARGININE DEMETHYLASE AND LYSYL-HYDROXYLASE JMJD"/>
    <property type="match status" value="1"/>
</dbReference>
<dbReference type="EMBL" id="KZ350012">
    <property type="protein sequence ID" value="PIO64313.1"/>
    <property type="molecule type" value="Genomic_DNA"/>
</dbReference>
<protein>
    <submittedName>
        <fullName evidence="2">Uncharacterized protein</fullName>
    </submittedName>
</protein>
<dbReference type="GO" id="GO:0043565">
    <property type="term" value="F:sequence-specific DNA binding"/>
    <property type="evidence" value="ECO:0007669"/>
    <property type="project" value="TreeGrafter"/>
</dbReference>
<evidence type="ECO:0000313" key="2">
    <source>
        <dbReference type="EMBL" id="PIO64313.1"/>
    </source>
</evidence>
<evidence type="ECO:0000256" key="1">
    <source>
        <dbReference type="ARBA" id="ARBA00038068"/>
    </source>
</evidence>
<organism evidence="2 3">
    <name type="scientific">Teladorsagia circumcincta</name>
    <name type="common">Brown stomach worm</name>
    <name type="synonym">Ostertagia circumcincta</name>
    <dbReference type="NCBI Taxonomy" id="45464"/>
    <lineage>
        <taxon>Eukaryota</taxon>
        <taxon>Metazoa</taxon>
        <taxon>Ecdysozoa</taxon>
        <taxon>Nematoda</taxon>
        <taxon>Chromadorea</taxon>
        <taxon>Rhabditida</taxon>
        <taxon>Rhabditina</taxon>
        <taxon>Rhabditomorpha</taxon>
        <taxon>Strongyloidea</taxon>
        <taxon>Trichostrongylidae</taxon>
        <taxon>Teladorsagia</taxon>
    </lineage>
</organism>
<keyword evidence="3" id="KW-1185">Reference proteome</keyword>
<dbReference type="Proteomes" id="UP000230423">
    <property type="component" value="Unassembled WGS sequence"/>
</dbReference>
<evidence type="ECO:0000313" key="3">
    <source>
        <dbReference type="Proteomes" id="UP000230423"/>
    </source>
</evidence>
<dbReference type="GO" id="GO:0045905">
    <property type="term" value="P:positive regulation of translational termination"/>
    <property type="evidence" value="ECO:0007669"/>
    <property type="project" value="TreeGrafter"/>
</dbReference>
<dbReference type="PANTHER" id="PTHR12480:SF6">
    <property type="entry name" value="2-OXOGLUTARATE AND IRON-DEPENDENT OXYGENASE JMJD4"/>
    <property type="match status" value="1"/>
</dbReference>
<dbReference type="GO" id="GO:0016706">
    <property type="term" value="F:2-oxoglutarate-dependent dioxygenase activity"/>
    <property type="evidence" value="ECO:0007669"/>
    <property type="project" value="TreeGrafter"/>
</dbReference>
<dbReference type="Gene3D" id="2.60.120.650">
    <property type="entry name" value="Cupin"/>
    <property type="match status" value="1"/>
</dbReference>
<dbReference type="GO" id="GO:0005634">
    <property type="term" value="C:nucleus"/>
    <property type="evidence" value="ECO:0007669"/>
    <property type="project" value="TreeGrafter"/>
</dbReference>